<keyword evidence="1" id="KW-1133">Transmembrane helix</keyword>
<feature type="transmembrane region" description="Helical" evidence="1">
    <location>
        <begin position="406"/>
        <end position="426"/>
    </location>
</feature>
<evidence type="ECO:0000256" key="1">
    <source>
        <dbReference type="SAM" id="Phobius"/>
    </source>
</evidence>
<feature type="transmembrane region" description="Helical" evidence="1">
    <location>
        <begin position="381"/>
        <end position="400"/>
    </location>
</feature>
<feature type="transmembrane region" description="Helical" evidence="1">
    <location>
        <begin position="140"/>
        <end position="168"/>
    </location>
</feature>
<evidence type="ECO:0008006" key="4">
    <source>
        <dbReference type="Google" id="ProtNLM"/>
    </source>
</evidence>
<proteinExistence type="predicted"/>
<reference evidence="2 3" key="1">
    <citation type="submission" date="2018-07" db="EMBL/GenBank/DDBJ databases">
        <authorList>
            <person name="Quirk P.G."/>
            <person name="Krulwich T.A."/>
        </authorList>
    </citation>
    <scope>NUCLEOTIDE SEQUENCE [LARGE SCALE GENOMIC DNA]</scope>
    <source>
        <strain evidence="2 3">CC-BB4</strain>
    </source>
</reference>
<sequence>MVIFLSVAILIAPAIWNGFPLLQWDTGGYLARTYESVLVPSRPVAYGLILRAGVPFDFWPVLILQSLLTVWIVALTLRTQGLGGRPWLLAGVIATLSALTTLPWLTSILLTDIFCVLSVLALHLLVTQSEQLSRGERLGLVALIAVSAATHSATFAVLAALLVAAAAVRLLPRVGFKARIAPGIAALALGAALVFATNFIIVKRLTWTPGGPSIAFGRMLQDGIVNKYLDEHCPDRHLTLCTYKDQLPRDADVWFWGNALFDKLGRFSGLDREMGEIAWRALLEYPGLQIETALSATARQLVAVHSGEGVLNTIWHTYAIIERYAPQLAPAMHAARQQRNGISFTALNELHYPVALLSMALLPLLIGMAWRGRLPDELGRLATTCTLALLANAFVCGVLSNPHDRYGARLVWLAAFVGVIAVARAVEELRREMPPATAQASLLN</sequence>
<organism evidence="2 3">
    <name type="scientific">Pseudolabrys taiwanensis</name>
    <dbReference type="NCBI Taxonomy" id="331696"/>
    <lineage>
        <taxon>Bacteria</taxon>
        <taxon>Pseudomonadati</taxon>
        <taxon>Pseudomonadota</taxon>
        <taxon>Alphaproteobacteria</taxon>
        <taxon>Hyphomicrobiales</taxon>
        <taxon>Xanthobacteraceae</taxon>
        <taxon>Pseudolabrys</taxon>
    </lineage>
</organism>
<dbReference type="OrthoDB" id="7238679at2"/>
<feature type="transmembrane region" description="Helical" evidence="1">
    <location>
        <begin position="350"/>
        <end position="369"/>
    </location>
</feature>
<keyword evidence="3" id="KW-1185">Reference proteome</keyword>
<feature type="transmembrane region" description="Helical" evidence="1">
    <location>
        <begin position="87"/>
        <end position="120"/>
    </location>
</feature>
<feature type="transmembrane region" description="Helical" evidence="1">
    <location>
        <begin position="180"/>
        <end position="202"/>
    </location>
</feature>
<gene>
    <name evidence="2" type="ORF">DW352_00595</name>
</gene>
<keyword evidence="1" id="KW-0812">Transmembrane</keyword>
<feature type="transmembrane region" description="Helical" evidence="1">
    <location>
        <begin position="58"/>
        <end position="75"/>
    </location>
</feature>
<dbReference type="KEGG" id="ptaw:DW352_00595"/>
<dbReference type="AlphaFoldDB" id="A0A346A3P4"/>
<name>A0A346A3P4_9HYPH</name>
<dbReference type="Proteomes" id="UP000254889">
    <property type="component" value="Chromosome"/>
</dbReference>
<protein>
    <recommendedName>
        <fullName evidence="4">Glycosyltransferase RgtA/B/C/D-like domain-containing protein</fullName>
    </recommendedName>
</protein>
<evidence type="ECO:0000313" key="2">
    <source>
        <dbReference type="EMBL" id="AXK83791.1"/>
    </source>
</evidence>
<dbReference type="EMBL" id="CP031417">
    <property type="protein sequence ID" value="AXK83791.1"/>
    <property type="molecule type" value="Genomic_DNA"/>
</dbReference>
<keyword evidence="1" id="KW-0472">Membrane</keyword>
<accession>A0A346A3P4</accession>
<evidence type="ECO:0000313" key="3">
    <source>
        <dbReference type="Proteomes" id="UP000254889"/>
    </source>
</evidence>